<gene>
    <name evidence="2" type="ORF">ENO36_01620</name>
</gene>
<feature type="transmembrane region" description="Helical" evidence="1">
    <location>
        <begin position="170"/>
        <end position="188"/>
    </location>
</feature>
<dbReference type="PANTHER" id="PTHR39556">
    <property type="entry name" value="PROTEIN, PUTATIVE-RELATED"/>
    <property type="match status" value="1"/>
</dbReference>
<feature type="transmembrane region" description="Helical" evidence="1">
    <location>
        <begin position="26"/>
        <end position="46"/>
    </location>
</feature>
<protein>
    <submittedName>
        <fullName evidence="2">DUF401 family protein</fullName>
    </submittedName>
</protein>
<accession>A0A7C2Z3Q9</accession>
<keyword evidence="1" id="KW-1133">Transmembrane helix</keyword>
<keyword evidence="1" id="KW-0812">Transmembrane</keyword>
<dbReference type="EMBL" id="DSFE01000039">
    <property type="protein sequence ID" value="HEU97541.1"/>
    <property type="molecule type" value="Genomic_DNA"/>
</dbReference>
<feature type="transmembrane region" description="Helical" evidence="1">
    <location>
        <begin position="377"/>
        <end position="399"/>
    </location>
</feature>
<comment type="caution">
    <text evidence="2">The sequence shown here is derived from an EMBL/GenBank/DDBJ whole genome shotgun (WGS) entry which is preliminary data.</text>
</comment>
<dbReference type="Pfam" id="PF04165">
    <property type="entry name" value="DUF401"/>
    <property type="match status" value="1"/>
</dbReference>
<dbReference type="InterPro" id="IPR007294">
    <property type="entry name" value="DUF401"/>
</dbReference>
<keyword evidence="1" id="KW-0472">Membrane</keyword>
<proteinExistence type="predicted"/>
<dbReference type="PANTHER" id="PTHR39556:SF1">
    <property type="entry name" value="PROTEIN, PUTATIVE-RELATED"/>
    <property type="match status" value="1"/>
</dbReference>
<feature type="transmembrane region" description="Helical" evidence="1">
    <location>
        <begin position="227"/>
        <end position="247"/>
    </location>
</feature>
<sequence>MIELAIIIAAFATIIAMVYLKVDINIALLAGASIILAYFSGTSTLSIIKRTIEDERTLFLLSASFTISIFAELYTRTGAISEFSRGVASKIKSPKSIIALVPALLGLLPIAGGALMSAPIVDAVGRELSIAPDLMVFLNVWFRHVLFLFYPMGQSLIIASATFNYDPISLAILQLPIAIAMAVSGFFYMKNFKNRGFENFKYSMSLWISGTPLFISIISSLVLNGLIGSYGIPIGVSIGIITLVLLLKPKREQVLGSLKSRMVISLATSSFSIMLLQHSIVDTGASFAIADAIKSSSIPLILLETIVPGVLSGLTSSTVTGIVTVAPIISSFHQISIYEASLIYTSSFISYTISPTHLCLIYTSNYFRRGVVSSYKYMLPAALSVILFTVLYYSLLSFFTY</sequence>
<feature type="transmembrane region" description="Helical" evidence="1">
    <location>
        <begin position="341"/>
        <end position="365"/>
    </location>
</feature>
<evidence type="ECO:0000313" key="2">
    <source>
        <dbReference type="EMBL" id="HEU97541.1"/>
    </source>
</evidence>
<dbReference type="Proteomes" id="UP000885664">
    <property type="component" value="Unassembled WGS sequence"/>
</dbReference>
<feature type="transmembrane region" description="Helical" evidence="1">
    <location>
        <begin position="97"/>
        <end position="118"/>
    </location>
</feature>
<dbReference type="AlphaFoldDB" id="A0A7C2Z3Q9"/>
<feature type="transmembrane region" description="Helical" evidence="1">
    <location>
        <begin position="259"/>
        <end position="280"/>
    </location>
</feature>
<reference evidence="2" key="1">
    <citation type="journal article" date="2020" name="mSystems">
        <title>Genome- and Community-Level Interaction Insights into Carbon Utilization and Element Cycling Functions of Hydrothermarchaeota in Hydrothermal Sediment.</title>
        <authorList>
            <person name="Zhou Z."/>
            <person name="Liu Y."/>
            <person name="Xu W."/>
            <person name="Pan J."/>
            <person name="Luo Z.H."/>
            <person name="Li M."/>
        </authorList>
    </citation>
    <scope>NUCLEOTIDE SEQUENCE [LARGE SCALE GENOMIC DNA]</scope>
    <source>
        <strain evidence="2">SpSt-1259</strain>
    </source>
</reference>
<evidence type="ECO:0000256" key="1">
    <source>
        <dbReference type="SAM" id="Phobius"/>
    </source>
</evidence>
<feature type="transmembrane region" description="Helical" evidence="1">
    <location>
        <begin position="58"/>
        <end position="77"/>
    </location>
</feature>
<name>A0A7C2Z3Q9_9CREN</name>
<organism evidence="2">
    <name type="scientific">Fervidicoccus fontis</name>
    <dbReference type="NCBI Taxonomy" id="683846"/>
    <lineage>
        <taxon>Archaea</taxon>
        <taxon>Thermoproteota</taxon>
        <taxon>Thermoprotei</taxon>
        <taxon>Fervidicoccales</taxon>
        <taxon>Fervidicoccaceae</taxon>
        <taxon>Fervidicoccus</taxon>
    </lineage>
</organism>
<feature type="transmembrane region" description="Helical" evidence="1">
    <location>
        <begin position="200"/>
        <end position="221"/>
    </location>
</feature>
<feature type="transmembrane region" description="Helical" evidence="1">
    <location>
        <begin position="300"/>
        <end position="329"/>
    </location>
</feature>